<evidence type="ECO:0000313" key="6">
    <source>
        <dbReference type="Proteomes" id="UP000663868"/>
    </source>
</evidence>
<organism evidence="5 6">
    <name type="scientific">Adineta steineri</name>
    <dbReference type="NCBI Taxonomy" id="433720"/>
    <lineage>
        <taxon>Eukaryota</taxon>
        <taxon>Metazoa</taxon>
        <taxon>Spiralia</taxon>
        <taxon>Gnathifera</taxon>
        <taxon>Rotifera</taxon>
        <taxon>Eurotatoria</taxon>
        <taxon>Bdelloidea</taxon>
        <taxon>Adinetida</taxon>
        <taxon>Adinetidae</taxon>
        <taxon>Adineta</taxon>
    </lineage>
</organism>
<dbReference type="SMART" id="SM00612">
    <property type="entry name" value="Kelch"/>
    <property type="match status" value="6"/>
</dbReference>
<comment type="caution">
    <text evidence="5">The sequence shown here is derived from an EMBL/GenBank/DDBJ whole genome shotgun (WGS) entry which is preliminary data.</text>
</comment>
<dbReference type="InterPro" id="IPR037293">
    <property type="entry name" value="Gal_Oxidase_central_sf"/>
</dbReference>
<protein>
    <recommendedName>
        <fullName evidence="4">Attractin/MKLN-like beta-propeller domain-containing protein</fullName>
    </recommendedName>
</protein>
<accession>A0A819TK51</accession>
<dbReference type="SUPFAM" id="SSF117281">
    <property type="entry name" value="Kelch motif"/>
    <property type="match status" value="2"/>
</dbReference>
<feature type="transmembrane region" description="Helical" evidence="3">
    <location>
        <begin position="68"/>
        <end position="89"/>
    </location>
</feature>
<dbReference type="AlphaFoldDB" id="A0A819TK51"/>
<dbReference type="EMBL" id="CAJOBB010003940">
    <property type="protein sequence ID" value="CAF4066476.1"/>
    <property type="molecule type" value="Genomic_DNA"/>
</dbReference>
<dbReference type="Proteomes" id="UP000663868">
    <property type="component" value="Unassembled WGS sequence"/>
</dbReference>
<keyword evidence="3" id="KW-1133">Transmembrane helix</keyword>
<dbReference type="Pfam" id="PF01344">
    <property type="entry name" value="Kelch_1"/>
    <property type="match status" value="1"/>
</dbReference>
<feature type="transmembrane region" description="Helical" evidence="3">
    <location>
        <begin position="113"/>
        <end position="136"/>
    </location>
</feature>
<keyword evidence="3" id="KW-0812">Transmembrane</keyword>
<dbReference type="InterPro" id="IPR051746">
    <property type="entry name" value="Kelch_domain_containing_8"/>
</dbReference>
<dbReference type="InterPro" id="IPR015915">
    <property type="entry name" value="Kelch-typ_b-propeller"/>
</dbReference>
<dbReference type="InterPro" id="IPR006652">
    <property type="entry name" value="Kelch_1"/>
</dbReference>
<evidence type="ECO:0000256" key="2">
    <source>
        <dbReference type="ARBA" id="ARBA00022737"/>
    </source>
</evidence>
<evidence type="ECO:0000256" key="3">
    <source>
        <dbReference type="SAM" id="Phobius"/>
    </source>
</evidence>
<evidence type="ECO:0000256" key="1">
    <source>
        <dbReference type="ARBA" id="ARBA00022441"/>
    </source>
</evidence>
<keyword evidence="2" id="KW-0677">Repeat</keyword>
<gene>
    <name evidence="5" type="ORF">KXQ929_LOCUS32468</name>
</gene>
<dbReference type="InterPro" id="IPR056737">
    <property type="entry name" value="Beta-prop_ATRN-MKLN-like"/>
</dbReference>
<sequence>MPLIKPLASFENLERAQHSSLHMEAQERSLYPTSSDETTPPVELSNVLKKTIDSNSGRSKRFRALDTLRGLIVMLMIFVNYGGGGYWFFHHAALSSSHLGLATDDSGPGLETVLLLGVLQRLALCYFFTAIIVFFVPGTNDEPNTTHSVIGGKVYRHWRIDLFNSVLRFWLQWLCVLLITIAWLLITFLLNVSNCPKGYLGPGGKHEHGKYQNCTGGAARYLDQLILTDSHMARCWTCRDIYNTQLSFVSEDWSKTGDLNYARRTHTASVLANGKVLITGGLNNEGFSNSTELYDPLAQTWTITGSMNNERAEHTASVLANGKVLVTGGLNNQGYLNSTELYDPSTETWTITGNMNRARAEHTASVLANGKVLVAGGLNNQDFLNSTELYDPSTEIWTITSSMIDTRAEHIVSVLTNGKVLVAGGYNSFDRLHSGELYDLSTETWATTDSMNYTRIQFTASVLINGKVLVTGGWNYNFNRNSAELYDPSNATWTITGSMNYPRWKHTSSVLKNGKVLITGGFDHYPLDTAELYDPSTETWAIIGRMSTARGDHTASVLGNGNVLVTGGVYNGEPLNSTELYKSFQIN</sequence>
<dbReference type="Pfam" id="PF24981">
    <property type="entry name" value="Beta-prop_ATRN-LZTR1"/>
    <property type="match status" value="1"/>
</dbReference>
<evidence type="ECO:0000259" key="4">
    <source>
        <dbReference type="Pfam" id="PF24981"/>
    </source>
</evidence>
<name>A0A819TK51_9BILA</name>
<feature type="transmembrane region" description="Helical" evidence="3">
    <location>
        <begin position="169"/>
        <end position="190"/>
    </location>
</feature>
<reference evidence="5" key="1">
    <citation type="submission" date="2021-02" db="EMBL/GenBank/DDBJ databases">
        <authorList>
            <person name="Nowell W R."/>
        </authorList>
    </citation>
    <scope>NUCLEOTIDE SEQUENCE</scope>
</reference>
<dbReference type="PANTHER" id="PTHR46260:SF3">
    <property type="entry name" value="RING-TYPE DOMAIN-CONTAINING PROTEIN"/>
    <property type="match status" value="1"/>
</dbReference>
<feature type="domain" description="Attractin/MKLN-like beta-propeller" evidence="4">
    <location>
        <begin position="247"/>
        <end position="478"/>
    </location>
</feature>
<evidence type="ECO:0000313" key="5">
    <source>
        <dbReference type="EMBL" id="CAF4066476.1"/>
    </source>
</evidence>
<dbReference type="PANTHER" id="PTHR46260">
    <property type="entry name" value="RING-TYPE DOMAIN-CONTAINING PROTEIN"/>
    <property type="match status" value="1"/>
</dbReference>
<proteinExistence type="predicted"/>
<keyword evidence="1" id="KW-0880">Kelch repeat</keyword>
<dbReference type="Gene3D" id="2.130.10.80">
    <property type="entry name" value="Galactose oxidase/kelch, beta-propeller"/>
    <property type="match status" value="4"/>
</dbReference>
<keyword evidence="3" id="KW-0472">Membrane</keyword>